<proteinExistence type="predicted"/>
<dbReference type="AlphaFoldDB" id="A0A1J4JHA3"/>
<dbReference type="Pfam" id="PF13516">
    <property type="entry name" value="LRR_6"/>
    <property type="match status" value="2"/>
</dbReference>
<sequence>MLGRLTQLTAPKPENTVDNSVAFDFNNPDDDDKDDSGTLWEYYTKLCYSQTPPIPALSLMRPILSGEEQDAIFPHQHISTHLSIVLKLLTKMKVINNLDLSDNSLRPDCAQPLIDFVREDDQLSSLNISDNPLIGPKAMITLLEGIKDSTSLESLTISNTGCTKHVGSSIAHVIDGCHILIKLDISSCDLKQSALEIAQTLPNNPKLKQLNMAKNGLYIGGRRFALQLGANVGKCENLKKLDLSSNAITSEQVTALMKGLANAPKLSYLNLSKNCIDETGGRPIAIFLGKTTSIKYLDLSQNQLLNVTVNKIRGQKKLEEDAKKPGGKDKKKPSVYTPGCYWIINYLAKNAGLPQKPIKIRMIGIVVDAIEWEGKLDVLRNANPNVEIEYKAPANTFFQFRRPQTGIPVAPPMSSRKSAASARSGRTPRK</sequence>
<evidence type="ECO:0000256" key="2">
    <source>
        <dbReference type="ARBA" id="ARBA00022614"/>
    </source>
</evidence>
<dbReference type="GO" id="GO:0031267">
    <property type="term" value="F:small GTPase binding"/>
    <property type="evidence" value="ECO:0007669"/>
    <property type="project" value="TreeGrafter"/>
</dbReference>
<organism evidence="5 6">
    <name type="scientific">Tritrichomonas foetus</name>
    <dbReference type="NCBI Taxonomy" id="1144522"/>
    <lineage>
        <taxon>Eukaryota</taxon>
        <taxon>Metamonada</taxon>
        <taxon>Parabasalia</taxon>
        <taxon>Tritrichomonadida</taxon>
        <taxon>Tritrichomonadidae</taxon>
        <taxon>Tritrichomonas</taxon>
    </lineage>
</organism>
<dbReference type="GO" id="GO:0048471">
    <property type="term" value="C:perinuclear region of cytoplasm"/>
    <property type="evidence" value="ECO:0007669"/>
    <property type="project" value="TreeGrafter"/>
</dbReference>
<dbReference type="GeneID" id="94829202"/>
<dbReference type="GO" id="GO:0005096">
    <property type="term" value="F:GTPase activator activity"/>
    <property type="evidence" value="ECO:0007669"/>
    <property type="project" value="UniProtKB-KW"/>
</dbReference>
<dbReference type="SMART" id="SM00368">
    <property type="entry name" value="LRR_RI"/>
    <property type="match status" value="5"/>
</dbReference>
<dbReference type="GO" id="GO:0005829">
    <property type="term" value="C:cytosol"/>
    <property type="evidence" value="ECO:0007669"/>
    <property type="project" value="TreeGrafter"/>
</dbReference>
<dbReference type="RefSeq" id="XP_068351665.1">
    <property type="nucleotide sequence ID" value="XM_068494498.1"/>
</dbReference>
<feature type="region of interest" description="Disordered" evidence="4">
    <location>
        <begin position="1"/>
        <end position="33"/>
    </location>
</feature>
<dbReference type="GO" id="GO:0006913">
    <property type="term" value="P:nucleocytoplasmic transport"/>
    <property type="evidence" value="ECO:0007669"/>
    <property type="project" value="TreeGrafter"/>
</dbReference>
<dbReference type="EMBL" id="MLAK01001049">
    <property type="protein sequence ID" value="OHS98528.1"/>
    <property type="molecule type" value="Genomic_DNA"/>
</dbReference>
<evidence type="ECO:0000256" key="3">
    <source>
        <dbReference type="ARBA" id="ARBA00022737"/>
    </source>
</evidence>
<name>A0A1J4JHA3_9EUKA</name>
<comment type="caution">
    <text evidence="5">The sequence shown here is derived from an EMBL/GenBank/DDBJ whole genome shotgun (WGS) entry which is preliminary data.</text>
</comment>
<accession>A0A1J4JHA3</accession>
<dbReference type="InterPro" id="IPR027038">
    <property type="entry name" value="RanGap"/>
</dbReference>
<dbReference type="InterPro" id="IPR032675">
    <property type="entry name" value="LRR_dom_sf"/>
</dbReference>
<reference evidence="5" key="1">
    <citation type="submission" date="2016-10" db="EMBL/GenBank/DDBJ databases">
        <authorList>
            <person name="Benchimol M."/>
            <person name="Almeida L.G."/>
            <person name="Vasconcelos A.T."/>
            <person name="Perreira-Neves A."/>
            <person name="Rosa I.A."/>
            <person name="Tasca T."/>
            <person name="Bogo M.R."/>
            <person name="de Souza W."/>
        </authorList>
    </citation>
    <scope>NUCLEOTIDE SEQUENCE [LARGE SCALE GENOMIC DNA]</scope>
    <source>
        <strain evidence="5">K</strain>
    </source>
</reference>
<keyword evidence="2" id="KW-0433">Leucine-rich repeat</keyword>
<dbReference type="VEuPathDB" id="TrichDB:TRFO_08789"/>
<keyword evidence="3" id="KW-0677">Repeat</keyword>
<dbReference type="SUPFAM" id="SSF52047">
    <property type="entry name" value="RNI-like"/>
    <property type="match status" value="1"/>
</dbReference>
<dbReference type="GO" id="GO:0005634">
    <property type="term" value="C:nucleus"/>
    <property type="evidence" value="ECO:0007669"/>
    <property type="project" value="TreeGrafter"/>
</dbReference>
<evidence type="ECO:0000313" key="6">
    <source>
        <dbReference type="Proteomes" id="UP000179807"/>
    </source>
</evidence>
<dbReference type="PROSITE" id="PS51450">
    <property type="entry name" value="LRR"/>
    <property type="match status" value="1"/>
</dbReference>
<evidence type="ECO:0000256" key="1">
    <source>
        <dbReference type="ARBA" id="ARBA00022468"/>
    </source>
</evidence>
<evidence type="ECO:0008006" key="7">
    <source>
        <dbReference type="Google" id="ProtNLM"/>
    </source>
</evidence>
<dbReference type="InterPro" id="IPR001611">
    <property type="entry name" value="Leu-rich_rpt"/>
</dbReference>
<dbReference type="PANTHER" id="PTHR24113:SF12">
    <property type="entry name" value="RAN GTPASE-ACTIVATING PROTEIN 1"/>
    <property type="match status" value="1"/>
</dbReference>
<dbReference type="PANTHER" id="PTHR24113">
    <property type="entry name" value="RAN GTPASE-ACTIVATING PROTEIN 1"/>
    <property type="match status" value="1"/>
</dbReference>
<evidence type="ECO:0000256" key="4">
    <source>
        <dbReference type="SAM" id="MobiDB-lite"/>
    </source>
</evidence>
<keyword evidence="6" id="KW-1185">Reference proteome</keyword>
<feature type="compositionally biased region" description="Low complexity" evidence="4">
    <location>
        <begin position="414"/>
        <end position="430"/>
    </location>
</feature>
<dbReference type="OrthoDB" id="120976at2759"/>
<dbReference type="Proteomes" id="UP000179807">
    <property type="component" value="Unassembled WGS sequence"/>
</dbReference>
<evidence type="ECO:0000313" key="5">
    <source>
        <dbReference type="EMBL" id="OHS98528.1"/>
    </source>
</evidence>
<dbReference type="Gene3D" id="3.80.10.10">
    <property type="entry name" value="Ribonuclease Inhibitor"/>
    <property type="match status" value="2"/>
</dbReference>
<feature type="region of interest" description="Disordered" evidence="4">
    <location>
        <begin position="405"/>
        <end position="430"/>
    </location>
</feature>
<protein>
    <recommendedName>
        <fullName evidence="7">Leucine Rich Repeat family protein</fullName>
    </recommendedName>
</protein>
<keyword evidence="1" id="KW-0343">GTPase activation</keyword>
<gene>
    <name evidence="5" type="ORF">TRFO_08789</name>
</gene>